<organism evidence="2 3">
    <name type="scientific">Panicum virgatum</name>
    <name type="common">Blackwell switchgrass</name>
    <dbReference type="NCBI Taxonomy" id="38727"/>
    <lineage>
        <taxon>Eukaryota</taxon>
        <taxon>Viridiplantae</taxon>
        <taxon>Streptophyta</taxon>
        <taxon>Embryophyta</taxon>
        <taxon>Tracheophyta</taxon>
        <taxon>Spermatophyta</taxon>
        <taxon>Magnoliopsida</taxon>
        <taxon>Liliopsida</taxon>
        <taxon>Poales</taxon>
        <taxon>Poaceae</taxon>
        <taxon>PACMAD clade</taxon>
        <taxon>Panicoideae</taxon>
        <taxon>Panicodae</taxon>
        <taxon>Paniceae</taxon>
        <taxon>Panicinae</taxon>
        <taxon>Panicum</taxon>
        <taxon>Panicum sect. Hiantes</taxon>
    </lineage>
</organism>
<feature type="compositionally biased region" description="Low complexity" evidence="1">
    <location>
        <begin position="31"/>
        <end position="59"/>
    </location>
</feature>
<gene>
    <name evidence="2" type="ORF">PVAP13_2KG166400</name>
</gene>
<comment type="caution">
    <text evidence="2">The sequence shown here is derived from an EMBL/GenBank/DDBJ whole genome shotgun (WGS) entry which is preliminary data.</text>
</comment>
<accession>A0A8T0W1G3</accession>
<sequence length="69" mass="7887">MQCNLVYSKQYNWSYDLKLPMVSKRDYPHQTVTTTSKATSSSSTPGPRRSTRPKTPSVRVSGPEWQRPV</sequence>
<reference evidence="2" key="1">
    <citation type="submission" date="2020-05" db="EMBL/GenBank/DDBJ databases">
        <title>WGS assembly of Panicum virgatum.</title>
        <authorList>
            <person name="Lovell J.T."/>
            <person name="Jenkins J."/>
            <person name="Shu S."/>
            <person name="Juenger T.E."/>
            <person name="Schmutz J."/>
        </authorList>
    </citation>
    <scope>NUCLEOTIDE SEQUENCE</scope>
    <source>
        <strain evidence="2">AP13</strain>
    </source>
</reference>
<evidence type="ECO:0000256" key="1">
    <source>
        <dbReference type="SAM" id="MobiDB-lite"/>
    </source>
</evidence>
<dbReference type="EMBL" id="CM029039">
    <property type="protein sequence ID" value="KAG2641210.1"/>
    <property type="molecule type" value="Genomic_DNA"/>
</dbReference>
<proteinExistence type="predicted"/>
<name>A0A8T0W1G3_PANVG</name>
<evidence type="ECO:0000313" key="3">
    <source>
        <dbReference type="Proteomes" id="UP000823388"/>
    </source>
</evidence>
<feature type="region of interest" description="Disordered" evidence="1">
    <location>
        <begin position="28"/>
        <end position="69"/>
    </location>
</feature>
<evidence type="ECO:0000313" key="2">
    <source>
        <dbReference type="EMBL" id="KAG2641210.1"/>
    </source>
</evidence>
<dbReference type="Proteomes" id="UP000823388">
    <property type="component" value="Chromosome 2K"/>
</dbReference>
<keyword evidence="3" id="KW-1185">Reference proteome</keyword>
<dbReference type="AlphaFoldDB" id="A0A8T0W1G3"/>
<protein>
    <submittedName>
        <fullName evidence="2">Uncharacterized protein</fullName>
    </submittedName>
</protein>